<gene>
    <name evidence="5" type="ORF">G4Z02_05205</name>
</gene>
<evidence type="ECO:0000256" key="1">
    <source>
        <dbReference type="ARBA" id="ARBA00001933"/>
    </source>
</evidence>
<dbReference type="InterPro" id="IPR029066">
    <property type="entry name" value="PLP-binding_barrel"/>
</dbReference>
<dbReference type="RefSeq" id="WP_258876943.1">
    <property type="nucleotide sequence ID" value="NZ_CP048914.1"/>
</dbReference>
<evidence type="ECO:0000313" key="5">
    <source>
        <dbReference type="EMBL" id="QMS85167.1"/>
    </source>
</evidence>
<dbReference type="Gene3D" id="3.20.20.10">
    <property type="entry name" value="Alanine racemase"/>
    <property type="match status" value="1"/>
</dbReference>
<dbReference type="KEGG" id="xcl:G4Z02_05205"/>
<dbReference type="SUPFAM" id="SSF51419">
    <property type="entry name" value="PLP-binding barrel"/>
    <property type="match status" value="1"/>
</dbReference>
<proteinExistence type="predicted"/>
<keyword evidence="6" id="KW-1185">Reference proteome</keyword>
<dbReference type="Proteomes" id="UP000514720">
    <property type="component" value="Chromosome"/>
</dbReference>
<dbReference type="Pfam" id="PF01168">
    <property type="entry name" value="Ala_racemase_N"/>
    <property type="match status" value="1"/>
</dbReference>
<evidence type="ECO:0000256" key="2">
    <source>
        <dbReference type="ARBA" id="ARBA00022898"/>
    </source>
</evidence>
<dbReference type="InterPro" id="IPR000821">
    <property type="entry name" value="Ala_racemase"/>
</dbReference>
<sequence length="352" mass="39746">MYPSIIIDLKKFRKNVQVLRDQCHKRDVKMMAVTKVFCADHKLVKILNEEKVDYIADSRIQNLKEISTDIPKVLLRIPSHGEIEDVIQYSDISLNSELSTIELLNSESHKYGTKHGIILMIDLGDLREGIFDENEVYNVVKRVLELPHIELRGIGTNLTCYGGVIPSIDNMNQLLKYKQNIEEKFDISLEIVSGGNSSSIDMLLEDKIPSGINNLRLGESLVLGRETAYGNYIDGTYNDVFCLEADIIELKVKPTVPIGQIGMDAFGKVPTFEDKGNRLRAILAVGKQDVDHRELIPFDTIKPIGSSSDHIIVDATEGHNIYEVGGMMLFRLTYSSILSLMTSKYVTRYYDE</sequence>
<dbReference type="GO" id="GO:0008784">
    <property type="term" value="F:alanine racemase activity"/>
    <property type="evidence" value="ECO:0007669"/>
    <property type="project" value="TreeGrafter"/>
</dbReference>
<dbReference type="GO" id="GO:0030170">
    <property type="term" value="F:pyridoxal phosphate binding"/>
    <property type="evidence" value="ECO:0007669"/>
    <property type="project" value="TreeGrafter"/>
</dbReference>
<name>A0A7L7KR53_9MOLU</name>
<evidence type="ECO:0000259" key="4">
    <source>
        <dbReference type="Pfam" id="PF01168"/>
    </source>
</evidence>
<dbReference type="PANTHER" id="PTHR30511:SF3">
    <property type="entry name" value="LYSINE RACEMASE"/>
    <property type="match status" value="1"/>
</dbReference>
<keyword evidence="3" id="KW-0413">Isomerase</keyword>
<evidence type="ECO:0000256" key="3">
    <source>
        <dbReference type="ARBA" id="ARBA00023235"/>
    </source>
</evidence>
<dbReference type="CDD" id="cd06815">
    <property type="entry name" value="PLPDE_III_AR_like_1"/>
    <property type="match status" value="1"/>
</dbReference>
<dbReference type="InterPro" id="IPR001608">
    <property type="entry name" value="Ala_racemase_N"/>
</dbReference>
<accession>A0A7L7KR53</accession>
<dbReference type="NCBIfam" id="NF040742">
    <property type="entry name" value="racem_Orr"/>
    <property type="match status" value="1"/>
</dbReference>
<organism evidence="5 6">
    <name type="scientific">Candidatus Xianfuyuplasma coldseepsis</name>
    <dbReference type="NCBI Taxonomy" id="2782163"/>
    <lineage>
        <taxon>Bacteria</taxon>
        <taxon>Bacillati</taxon>
        <taxon>Mycoplasmatota</taxon>
        <taxon>Mollicutes</taxon>
        <taxon>Candidatus Izemoplasmatales</taxon>
        <taxon>Candidatus Izemoplasmataceae</taxon>
        <taxon>Candidatus Xianfuyuplasma</taxon>
    </lineage>
</organism>
<dbReference type="PANTHER" id="PTHR30511">
    <property type="entry name" value="ALANINE RACEMASE"/>
    <property type="match status" value="1"/>
</dbReference>
<dbReference type="AlphaFoldDB" id="A0A7L7KR53"/>
<dbReference type="EMBL" id="CP048914">
    <property type="protein sequence ID" value="QMS85167.1"/>
    <property type="molecule type" value="Genomic_DNA"/>
</dbReference>
<dbReference type="GO" id="GO:0005829">
    <property type="term" value="C:cytosol"/>
    <property type="evidence" value="ECO:0007669"/>
    <property type="project" value="TreeGrafter"/>
</dbReference>
<comment type="cofactor">
    <cofactor evidence="1">
        <name>pyridoxal 5'-phosphate</name>
        <dbReference type="ChEBI" id="CHEBI:597326"/>
    </cofactor>
</comment>
<keyword evidence="2" id="KW-0663">Pyridoxal phosphate</keyword>
<protein>
    <submittedName>
        <fullName evidence="5">Alanine/ornithine racemase family PLP-dependent enzyme</fullName>
    </submittedName>
</protein>
<feature type="domain" description="Alanine racemase N-terminal" evidence="4">
    <location>
        <begin position="7"/>
        <end position="222"/>
    </location>
</feature>
<reference evidence="5 6" key="1">
    <citation type="submission" date="2020-02" db="EMBL/GenBank/DDBJ databases">
        <authorList>
            <person name="Zheng R.K."/>
            <person name="Sun C.M."/>
        </authorList>
    </citation>
    <scope>NUCLEOTIDE SEQUENCE [LARGE SCALE GENOMIC DNA]</scope>
    <source>
        <strain evidence="6">zrk13</strain>
    </source>
</reference>
<evidence type="ECO:0000313" key="6">
    <source>
        <dbReference type="Proteomes" id="UP000514720"/>
    </source>
</evidence>